<evidence type="ECO:0000256" key="1">
    <source>
        <dbReference type="ARBA" id="ARBA00023015"/>
    </source>
</evidence>
<evidence type="ECO:0000256" key="2">
    <source>
        <dbReference type="ARBA" id="ARBA00023163"/>
    </source>
</evidence>
<dbReference type="OrthoDB" id="9807255at2"/>
<evidence type="ECO:0000259" key="3">
    <source>
        <dbReference type="PROSITE" id="PS51000"/>
    </source>
</evidence>
<dbReference type="InterPro" id="IPR013196">
    <property type="entry name" value="HTH_11"/>
</dbReference>
<organism evidence="4 5">
    <name type="scientific">Rhodosalinus halophilus</name>
    <dbReference type="NCBI Taxonomy" id="2259333"/>
    <lineage>
        <taxon>Bacteria</taxon>
        <taxon>Pseudomonadati</taxon>
        <taxon>Pseudomonadota</taxon>
        <taxon>Alphaproteobacteria</taxon>
        <taxon>Rhodobacterales</taxon>
        <taxon>Paracoccaceae</taxon>
        <taxon>Rhodosalinus</taxon>
    </lineage>
</organism>
<dbReference type="AlphaFoldDB" id="A0A365UFW0"/>
<dbReference type="SUPFAM" id="SSF46785">
    <property type="entry name" value="Winged helix' DNA-binding domain"/>
    <property type="match status" value="1"/>
</dbReference>
<dbReference type="PROSITE" id="PS52050">
    <property type="entry name" value="WYL"/>
    <property type="match status" value="1"/>
</dbReference>
<proteinExistence type="predicted"/>
<feature type="domain" description="HTH deoR-type" evidence="3">
    <location>
        <begin position="3"/>
        <end position="66"/>
    </location>
</feature>
<evidence type="ECO:0000313" key="5">
    <source>
        <dbReference type="Proteomes" id="UP000253370"/>
    </source>
</evidence>
<protein>
    <submittedName>
        <fullName evidence="4">Transcriptional regulator</fullName>
    </submittedName>
</protein>
<dbReference type="InterPro" id="IPR026881">
    <property type="entry name" value="WYL_dom"/>
</dbReference>
<dbReference type="PANTHER" id="PTHR34580:SF3">
    <property type="entry name" value="PROTEIN PAFB"/>
    <property type="match status" value="1"/>
</dbReference>
<dbReference type="InterPro" id="IPR001034">
    <property type="entry name" value="DeoR_HTH"/>
</dbReference>
<name>A0A365UFW0_9RHOB</name>
<dbReference type="PROSITE" id="PS51000">
    <property type="entry name" value="HTH_DEOR_2"/>
    <property type="match status" value="1"/>
</dbReference>
<dbReference type="Gene3D" id="1.10.10.10">
    <property type="entry name" value="Winged helix-like DNA-binding domain superfamily/Winged helix DNA-binding domain"/>
    <property type="match status" value="1"/>
</dbReference>
<dbReference type="Proteomes" id="UP000253370">
    <property type="component" value="Unassembled WGS sequence"/>
</dbReference>
<dbReference type="Pfam" id="PF08279">
    <property type="entry name" value="HTH_11"/>
    <property type="match status" value="1"/>
</dbReference>
<dbReference type="EMBL" id="QNTQ01000001">
    <property type="protein sequence ID" value="RBI87743.1"/>
    <property type="molecule type" value="Genomic_DNA"/>
</dbReference>
<accession>A0A365UFW0</accession>
<dbReference type="PANTHER" id="PTHR34580">
    <property type="match status" value="1"/>
</dbReference>
<keyword evidence="2" id="KW-0804">Transcription</keyword>
<dbReference type="RefSeq" id="WP_113287765.1">
    <property type="nucleotide sequence ID" value="NZ_QNTQ01000001.1"/>
</dbReference>
<dbReference type="InterPro" id="IPR036390">
    <property type="entry name" value="WH_DNA-bd_sf"/>
</dbReference>
<keyword evidence="1" id="KW-0805">Transcription regulation</keyword>
<reference evidence="4 5" key="1">
    <citation type="submission" date="2018-07" db="EMBL/GenBank/DDBJ databases">
        <title>Rhodosalinus sp. strain E84T genomic sequence and assembly.</title>
        <authorList>
            <person name="Liu Z.-W."/>
            <person name="Lu D.-C."/>
        </authorList>
    </citation>
    <scope>NUCLEOTIDE SEQUENCE [LARGE SCALE GENOMIC DNA]</scope>
    <source>
        <strain evidence="4 5">E84</strain>
    </source>
</reference>
<dbReference type="InterPro" id="IPR051534">
    <property type="entry name" value="CBASS_pafABC_assoc_protein"/>
</dbReference>
<gene>
    <name evidence="4" type="ORF">DRV85_01135</name>
</gene>
<dbReference type="InterPro" id="IPR036388">
    <property type="entry name" value="WH-like_DNA-bd_sf"/>
</dbReference>
<comment type="caution">
    <text evidence="4">The sequence shown here is derived from an EMBL/GenBank/DDBJ whole genome shotgun (WGS) entry which is preliminary data.</text>
</comment>
<sequence>MARTERLYALIEILRHGGPHRAEDLARRFGVSLRTIYRDMDTLAASGVPIEGTRGQGYRAKAGMTLPPLVLDEAELEVLHVALAVMGGAQEASLREAAASLAAKIEEALPEEPGRRVEGFGLATYPFDAAARGGAHLPRLRAAIRARQKLRLQLAGGGGARVVRPLKLDYWGRIWTGVGWDETAADFTTFRVDRIEELTVLPQLFVDEPGKRLEDLEARGAA</sequence>
<dbReference type="Pfam" id="PF13280">
    <property type="entry name" value="WYL"/>
    <property type="match status" value="1"/>
</dbReference>
<keyword evidence="5" id="KW-1185">Reference proteome</keyword>
<evidence type="ECO:0000313" key="4">
    <source>
        <dbReference type="EMBL" id="RBI87743.1"/>
    </source>
</evidence>
<dbReference type="GO" id="GO:0003700">
    <property type="term" value="F:DNA-binding transcription factor activity"/>
    <property type="evidence" value="ECO:0007669"/>
    <property type="project" value="InterPro"/>
</dbReference>